<dbReference type="EMBL" id="JAUNZN010000006">
    <property type="protein sequence ID" value="KAK4820041.1"/>
    <property type="molecule type" value="Genomic_DNA"/>
</dbReference>
<evidence type="ECO:0000313" key="2">
    <source>
        <dbReference type="Proteomes" id="UP001333110"/>
    </source>
</evidence>
<gene>
    <name evidence="1" type="ORF">QYF61_017854</name>
</gene>
<protein>
    <submittedName>
        <fullName evidence="1">Uncharacterized protein</fullName>
    </submittedName>
</protein>
<keyword evidence="2" id="KW-1185">Reference proteome</keyword>
<reference evidence="1 2" key="1">
    <citation type="journal article" date="2023" name="J. Hered.">
        <title>Chromosome-level genome of the wood stork (Mycteria americana) provides insight into avian chromosome evolution.</title>
        <authorList>
            <person name="Flamio R. Jr."/>
            <person name="Ramstad K.M."/>
        </authorList>
    </citation>
    <scope>NUCLEOTIDE SEQUENCE [LARGE SCALE GENOMIC DNA]</scope>
    <source>
        <strain evidence="1">JAX WOST 10</strain>
    </source>
</reference>
<evidence type="ECO:0000313" key="1">
    <source>
        <dbReference type="EMBL" id="KAK4820041.1"/>
    </source>
</evidence>
<accession>A0AAN7NYN3</accession>
<dbReference type="Proteomes" id="UP001333110">
    <property type="component" value="Unassembled WGS sequence"/>
</dbReference>
<organism evidence="1 2">
    <name type="scientific">Mycteria americana</name>
    <name type="common">Wood stork</name>
    <dbReference type="NCBI Taxonomy" id="33587"/>
    <lineage>
        <taxon>Eukaryota</taxon>
        <taxon>Metazoa</taxon>
        <taxon>Chordata</taxon>
        <taxon>Craniata</taxon>
        <taxon>Vertebrata</taxon>
        <taxon>Euteleostomi</taxon>
        <taxon>Archelosauria</taxon>
        <taxon>Archosauria</taxon>
        <taxon>Dinosauria</taxon>
        <taxon>Saurischia</taxon>
        <taxon>Theropoda</taxon>
        <taxon>Coelurosauria</taxon>
        <taxon>Aves</taxon>
        <taxon>Neognathae</taxon>
        <taxon>Neoaves</taxon>
        <taxon>Aequornithes</taxon>
        <taxon>Ciconiiformes</taxon>
        <taxon>Ciconiidae</taxon>
        <taxon>Mycteria</taxon>
    </lineage>
</organism>
<name>A0AAN7NYN3_MYCAM</name>
<sequence>MPLVMCHRDSDTIRDLASSLDLKRPTNVTLECYPGNFQDVYAGQWAEVHCMRFNKAKCWLLHLGHSNPMQH</sequence>
<comment type="caution">
    <text evidence="1">The sequence shown here is derived from an EMBL/GenBank/DDBJ whole genome shotgun (WGS) entry which is preliminary data.</text>
</comment>
<proteinExistence type="predicted"/>
<dbReference type="AlphaFoldDB" id="A0AAN7NYN3"/>